<feature type="compositionally biased region" description="Polar residues" evidence="1">
    <location>
        <begin position="71"/>
        <end position="86"/>
    </location>
</feature>
<sequence>MVCLLCRGGAVAHLVGQSATKSKVRGSNPSPAKARPQQGDLRLSSPPPGQGGGDEGQTCDRGVPADPKADSLSNVLPTSSALEQSL</sequence>
<evidence type="ECO:0000313" key="2">
    <source>
        <dbReference type="EMBL" id="GFN88732.1"/>
    </source>
</evidence>
<name>A0AAV3Z2L3_9GAST</name>
<proteinExistence type="predicted"/>
<reference evidence="2 3" key="1">
    <citation type="journal article" date="2021" name="Elife">
        <title>Chloroplast acquisition without the gene transfer in kleptoplastic sea slugs, Plakobranchus ocellatus.</title>
        <authorList>
            <person name="Maeda T."/>
            <person name="Takahashi S."/>
            <person name="Yoshida T."/>
            <person name="Shimamura S."/>
            <person name="Takaki Y."/>
            <person name="Nagai Y."/>
            <person name="Toyoda A."/>
            <person name="Suzuki Y."/>
            <person name="Arimoto A."/>
            <person name="Ishii H."/>
            <person name="Satoh N."/>
            <person name="Nishiyama T."/>
            <person name="Hasebe M."/>
            <person name="Maruyama T."/>
            <person name="Minagawa J."/>
            <person name="Obokata J."/>
            <person name="Shigenobu S."/>
        </authorList>
    </citation>
    <scope>NUCLEOTIDE SEQUENCE [LARGE SCALE GENOMIC DNA]</scope>
</reference>
<protein>
    <submittedName>
        <fullName evidence="2">Uncharacterized protein</fullName>
    </submittedName>
</protein>
<dbReference type="AlphaFoldDB" id="A0AAV3Z2L3"/>
<dbReference type="Proteomes" id="UP000735302">
    <property type="component" value="Unassembled WGS sequence"/>
</dbReference>
<comment type="caution">
    <text evidence="2">The sequence shown here is derived from an EMBL/GenBank/DDBJ whole genome shotgun (WGS) entry which is preliminary data.</text>
</comment>
<gene>
    <name evidence="2" type="ORF">PoB_001523800</name>
</gene>
<organism evidence="2 3">
    <name type="scientific">Plakobranchus ocellatus</name>
    <dbReference type="NCBI Taxonomy" id="259542"/>
    <lineage>
        <taxon>Eukaryota</taxon>
        <taxon>Metazoa</taxon>
        <taxon>Spiralia</taxon>
        <taxon>Lophotrochozoa</taxon>
        <taxon>Mollusca</taxon>
        <taxon>Gastropoda</taxon>
        <taxon>Heterobranchia</taxon>
        <taxon>Euthyneura</taxon>
        <taxon>Panpulmonata</taxon>
        <taxon>Sacoglossa</taxon>
        <taxon>Placobranchoidea</taxon>
        <taxon>Plakobranchidae</taxon>
        <taxon>Plakobranchus</taxon>
    </lineage>
</organism>
<feature type="compositionally biased region" description="Polar residues" evidence="1">
    <location>
        <begin position="17"/>
        <end position="30"/>
    </location>
</feature>
<keyword evidence="3" id="KW-1185">Reference proteome</keyword>
<evidence type="ECO:0000256" key="1">
    <source>
        <dbReference type="SAM" id="MobiDB-lite"/>
    </source>
</evidence>
<dbReference type="EMBL" id="BLXT01001881">
    <property type="protein sequence ID" value="GFN88732.1"/>
    <property type="molecule type" value="Genomic_DNA"/>
</dbReference>
<feature type="region of interest" description="Disordered" evidence="1">
    <location>
        <begin position="17"/>
        <end position="86"/>
    </location>
</feature>
<accession>A0AAV3Z2L3</accession>
<evidence type="ECO:0000313" key="3">
    <source>
        <dbReference type="Proteomes" id="UP000735302"/>
    </source>
</evidence>